<dbReference type="Pfam" id="PF00990">
    <property type="entry name" value="GGDEF"/>
    <property type="match status" value="1"/>
</dbReference>
<dbReference type="PROSITE" id="PS50887">
    <property type="entry name" value="GGDEF"/>
    <property type="match status" value="1"/>
</dbReference>
<dbReference type="InterPro" id="IPR000160">
    <property type="entry name" value="GGDEF_dom"/>
</dbReference>
<dbReference type="InterPro" id="IPR050469">
    <property type="entry name" value="Diguanylate_Cyclase"/>
</dbReference>
<gene>
    <name evidence="3" type="ORF">PM10SUCC1_31410</name>
</gene>
<keyword evidence="1" id="KW-0472">Membrane</keyword>
<dbReference type="GO" id="GO:1902201">
    <property type="term" value="P:negative regulation of bacterial-type flagellum-dependent cell motility"/>
    <property type="evidence" value="ECO:0007669"/>
    <property type="project" value="TreeGrafter"/>
</dbReference>
<dbReference type="Gene3D" id="3.30.70.270">
    <property type="match status" value="1"/>
</dbReference>
<dbReference type="CDD" id="cd01949">
    <property type="entry name" value="GGDEF"/>
    <property type="match status" value="1"/>
</dbReference>
<protein>
    <submittedName>
        <fullName evidence="3">Sensor domain-containing diguanylate cyclase</fullName>
    </submittedName>
</protein>
<evidence type="ECO:0000313" key="4">
    <source>
        <dbReference type="Proteomes" id="UP001144471"/>
    </source>
</evidence>
<dbReference type="EMBL" id="BSDY01000021">
    <property type="protein sequence ID" value="GLI57627.1"/>
    <property type="molecule type" value="Genomic_DNA"/>
</dbReference>
<dbReference type="AlphaFoldDB" id="A0A9W6GPR4"/>
<keyword evidence="4" id="KW-1185">Reference proteome</keyword>
<organism evidence="3 4">
    <name type="scientific">Propionigenium maris DSM 9537</name>
    <dbReference type="NCBI Taxonomy" id="1123000"/>
    <lineage>
        <taxon>Bacteria</taxon>
        <taxon>Fusobacteriati</taxon>
        <taxon>Fusobacteriota</taxon>
        <taxon>Fusobacteriia</taxon>
        <taxon>Fusobacteriales</taxon>
        <taxon>Fusobacteriaceae</taxon>
        <taxon>Propionigenium</taxon>
    </lineage>
</organism>
<dbReference type="RefSeq" id="WP_281837306.1">
    <property type="nucleotide sequence ID" value="NZ_BSDY01000021.1"/>
</dbReference>
<dbReference type="SMART" id="SM00267">
    <property type="entry name" value="GGDEF"/>
    <property type="match status" value="1"/>
</dbReference>
<dbReference type="GO" id="GO:0043709">
    <property type="term" value="P:cell adhesion involved in single-species biofilm formation"/>
    <property type="evidence" value="ECO:0007669"/>
    <property type="project" value="TreeGrafter"/>
</dbReference>
<dbReference type="InterPro" id="IPR029787">
    <property type="entry name" value="Nucleotide_cyclase"/>
</dbReference>
<keyword evidence="1" id="KW-1133">Transmembrane helix</keyword>
<sequence length="504" mass="59375">MVSYSSFHKKSLMFISVFFLTFLMITVFLVVDHRKITRSQIIDLQMIVLQNLNRNYISAEISEMEKNFDHLYSLLDFQKVEEGRVEEYYNLWEEYLSLNRDISHIYLGKPENEIYVRPEWKPKKGFYLMNRPWYRSALENPGENNWNLYADHNDLSIQLSISRAIPLGGGKKAVMGMDLGRDKISNYLSRIIESSSVEETFIYNGFTSIHGVDRKLPSEDFLRVARDSRMKGERGHFKYGDWYVLYDTITPTMWKLVRVLNYYEMNRELNSYLKVTYIMHIFEILVGIVLIIIFLKRVNYTNFKVEEILISLREKMEPIDFKEYPLEYHHILREIEKTSEHLNEVRQDAIFDKLTSLYNRGSFEKETELLKKSTLKYRITFLDLDNFKSINDTFGHQVGDCVLKRVGEVIRESIGRSERAFRYGGEEFVVVSFQEEVKVIEMAESIRSKVENLSWREGFKSTVSIGMAGSGEDTLEETLIKADKLLYEAKAQGKNQVKWDCSTR</sequence>
<reference evidence="3" key="1">
    <citation type="submission" date="2022-12" db="EMBL/GenBank/DDBJ databases">
        <title>Reference genome sequencing for broad-spectrum identification of bacterial and archaeal isolates by mass spectrometry.</title>
        <authorList>
            <person name="Sekiguchi Y."/>
            <person name="Tourlousse D.M."/>
        </authorList>
    </citation>
    <scope>NUCLEOTIDE SEQUENCE</scope>
    <source>
        <strain evidence="3">10succ1</strain>
    </source>
</reference>
<comment type="caution">
    <text evidence="3">The sequence shown here is derived from an EMBL/GenBank/DDBJ whole genome shotgun (WGS) entry which is preliminary data.</text>
</comment>
<dbReference type="PANTHER" id="PTHR45138">
    <property type="entry name" value="REGULATORY COMPONENTS OF SENSORY TRANSDUCTION SYSTEM"/>
    <property type="match status" value="1"/>
</dbReference>
<dbReference type="FunFam" id="3.30.70.270:FF:000001">
    <property type="entry name" value="Diguanylate cyclase domain protein"/>
    <property type="match status" value="1"/>
</dbReference>
<dbReference type="NCBIfam" id="TIGR00254">
    <property type="entry name" value="GGDEF"/>
    <property type="match status" value="1"/>
</dbReference>
<evidence type="ECO:0000259" key="2">
    <source>
        <dbReference type="PROSITE" id="PS50887"/>
    </source>
</evidence>
<dbReference type="SUPFAM" id="SSF55073">
    <property type="entry name" value="Nucleotide cyclase"/>
    <property type="match status" value="1"/>
</dbReference>
<feature type="transmembrane region" description="Helical" evidence="1">
    <location>
        <begin position="12"/>
        <end position="31"/>
    </location>
</feature>
<evidence type="ECO:0000313" key="3">
    <source>
        <dbReference type="EMBL" id="GLI57627.1"/>
    </source>
</evidence>
<name>A0A9W6GPR4_9FUSO</name>
<feature type="domain" description="GGDEF" evidence="2">
    <location>
        <begin position="375"/>
        <end position="502"/>
    </location>
</feature>
<dbReference type="GO" id="GO:0005886">
    <property type="term" value="C:plasma membrane"/>
    <property type="evidence" value="ECO:0007669"/>
    <property type="project" value="TreeGrafter"/>
</dbReference>
<dbReference type="PANTHER" id="PTHR45138:SF9">
    <property type="entry name" value="DIGUANYLATE CYCLASE DGCM-RELATED"/>
    <property type="match status" value="1"/>
</dbReference>
<dbReference type="InterPro" id="IPR043128">
    <property type="entry name" value="Rev_trsase/Diguanyl_cyclase"/>
</dbReference>
<accession>A0A9W6GPR4</accession>
<proteinExistence type="predicted"/>
<evidence type="ECO:0000256" key="1">
    <source>
        <dbReference type="SAM" id="Phobius"/>
    </source>
</evidence>
<feature type="transmembrane region" description="Helical" evidence="1">
    <location>
        <begin position="277"/>
        <end position="295"/>
    </location>
</feature>
<dbReference type="Proteomes" id="UP001144471">
    <property type="component" value="Unassembled WGS sequence"/>
</dbReference>
<dbReference type="Gene3D" id="3.30.450.20">
    <property type="entry name" value="PAS domain"/>
    <property type="match status" value="1"/>
</dbReference>
<keyword evidence="1" id="KW-0812">Transmembrane</keyword>
<dbReference type="GO" id="GO:0052621">
    <property type="term" value="F:diguanylate cyclase activity"/>
    <property type="evidence" value="ECO:0007669"/>
    <property type="project" value="TreeGrafter"/>
</dbReference>